<dbReference type="Proteomes" id="UP000285908">
    <property type="component" value="Unassembled WGS sequence"/>
</dbReference>
<accession>A0A438AFS9</accession>
<keyword evidence="9 12" id="KW-1133">Transmembrane helix</keyword>
<evidence type="ECO:0000256" key="5">
    <source>
        <dbReference type="ARBA" id="ARBA00022553"/>
    </source>
</evidence>
<dbReference type="Gene3D" id="1.10.287.130">
    <property type="match status" value="1"/>
</dbReference>
<evidence type="ECO:0000256" key="2">
    <source>
        <dbReference type="ARBA" id="ARBA00004651"/>
    </source>
</evidence>
<protein>
    <recommendedName>
        <fullName evidence="3">histidine kinase</fullName>
        <ecNumber evidence="3">2.7.13.3</ecNumber>
    </recommendedName>
</protein>
<organism evidence="15 16">
    <name type="scientific">Mesobaculum littorinae</name>
    <dbReference type="NCBI Taxonomy" id="2486419"/>
    <lineage>
        <taxon>Bacteria</taxon>
        <taxon>Pseudomonadati</taxon>
        <taxon>Pseudomonadota</taxon>
        <taxon>Alphaproteobacteria</taxon>
        <taxon>Rhodobacterales</taxon>
        <taxon>Roseobacteraceae</taxon>
        <taxon>Mesobaculum</taxon>
    </lineage>
</organism>
<dbReference type="Pfam" id="PF00512">
    <property type="entry name" value="HisKA"/>
    <property type="match status" value="1"/>
</dbReference>
<dbReference type="InterPro" id="IPR036890">
    <property type="entry name" value="HATPase_C_sf"/>
</dbReference>
<name>A0A438AFS9_9RHOB</name>
<evidence type="ECO:0000256" key="4">
    <source>
        <dbReference type="ARBA" id="ARBA00022475"/>
    </source>
</evidence>
<keyword evidence="11" id="KW-0175">Coiled coil</keyword>
<dbReference type="Gene3D" id="6.10.340.10">
    <property type="match status" value="1"/>
</dbReference>
<keyword evidence="7 12" id="KW-0812">Transmembrane</keyword>
<dbReference type="AlphaFoldDB" id="A0A438AFS9"/>
<evidence type="ECO:0000256" key="3">
    <source>
        <dbReference type="ARBA" id="ARBA00012438"/>
    </source>
</evidence>
<evidence type="ECO:0000256" key="8">
    <source>
        <dbReference type="ARBA" id="ARBA00022777"/>
    </source>
</evidence>
<evidence type="ECO:0000256" key="11">
    <source>
        <dbReference type="SAM" id="Coils"/>
    </source>
</evidence>
<dbReference type="InterPro" id="IPR004358">
    <property type="entry name" value="Sig_transdc_His_kin-like_C"/>
</dbReference>
<evidence type="ECO:0000313" key="15">
    <source>
        <dbReference type="EMBL" id="RVV97556.1"/>
    </source>
</evidence>
<dbReference type="SMART" id="SM00304">
    <property type="entry name" value="HAMP"/>
    <property type="match status" value="1"/>
</dbReference>
<dbReference type="InterPro" id="IPR005467">
    <property type="entry name" value="His_kinase_dom"/>
</dbReference>
<sequence length="671" mass="72365">MRIPAPLRSVRLKLLLIALLPMVVLLPLLLGGTMLRWTGKIDDLLIVKVTGDLTIADQYLGRLLENSGERLDALAQSVALRDALGDETTLDTLLAERRDALGLDFLYLADAADAPAGFAPDDWPVIRRALDGRWQSAVDVLTPAQLRALSPDLATRAAIPIVASDADTASGQAVEGRGMIIHSAAPVIRANGGTTALVGGVLLNRNLGFIDTINALVYREGSLPEGSQGTATLFLDDLRISTNVRLFEDVRALGTRVSPEVRAAVLGAGRPWFDRAFVVNDWYISAYEPIEDSRGDRIGMLYVGFLEAPFSRSKIVSVLSLTLIFLGIAALSVPIFLRWAGHIFRPLERMTQTIARVEGGELAARNALGRDDDEIARVAHHLDGLLDQVQARDRELRDWAETLNDRVDARTRDLQAANEKLERTTERLIMSEKLAAVGEITAGVAHEINNPVAVIQGNLDVAREMLGPEAEKVGTEFRLIDDQVYRIGVIVSKLLQFARPAEFSGAANHLVAADVVRDCLLLIRHQVEAAGVALVHDLSPAPPVLIERTELQQVIVNLALNALHAMPGGGRLTIRCGPAPGGTVIEVEDTGTGMDDTTLRRIFDPFFTTKQAQGTGLGLSISQTLIARAGGRITATSTPGEGSRFEIWLPEVPLPKVPLPEAPSPTGPAQA</sequence>
<dbReference type="OrthoDB" id="7568856at2"/>
<comment type="subcellular location">
    <subcellularLocation>
        <location evidence="2">Cell membrane</location>
        <topology evidence="2">Multi-pass membrane protein</topology>
    </subcellularLocation>
</comment>
<feature type="coiled-coil region" evidence="11">
    <location>
        <begin position="400"/>
        <end position="434"/>
    </location>
</feature>
<dbReference type="CDD" id="cd00082">
    <property type="entry name" value="HisKA"/>
    <property type="match status" value="1"/>
</dbReference>
<dbReference type="PANTHER" id="PTHR43065:SF22">
    <property type="entry name" value="HISTIDINE KINASE"/>
    <property type="match status" value="1"/>
</dbReference>
<evidence type="ECO:0000259" key="14">
    <source>
        <dbReference type="PROSITE" id="PS50885"/>
    </source>
</evidence>
<comment type="caution">
    <text evidence="15">The sequence shown here is derived from an EMBL/GenBank/DDBJ whole genome shotgun (WGS) entry which is preliminary data.</text>
</comment>
<dbReference type="InterPro" id="IPR029151">
    <property type="entry name" value="Sensor-like_sf"/>
</dbReference>
<evidence type="ECO:0000313" key="16">
    <source>
        <dbReference type="Proteomes" id="UP000285908"/>
    </source>
</evidence>
<evidence type="ECO:0000256" key="9">
    <source>
        <dbReference type="ARBA" id="ARBA00022989"/>
    </source>
</evidence>
<comment type="catalytic activity">
    <reaction evidence="1">
        <text>ATP + protein L-histidine = ADP + protein N-phospho-L-histidine.</text>
        <dbReference type="EC" id="2.7.13.3"/>
    </reaction>
</comment>
<dbReference type="SUPFAM" id="SSF158472">
    <property type="entry name" value="HAMP domain-like"/>
    <property type="match status" value="1"/>
</dbReference>
<dbReference type="InterPro" id="IPR033463">
    <property type="entry name" value="sCache_3"/>
</dbReference>
<evidence type="ECO:0000259" key="13">
    <source>
        <dbReference type="PROSITE" id="PS50109"/>
    </source>
</evidence>
<dbReference type="EC" id="2.7.13.3" evidence="3"/>
<dbReference type="PANTHER" id="PTHR43065">
    <property type="entry name" value="SENSOR HISTIDINE KINASE"/>
    <property type="match status" value="1"/>
</dbReference>
<dbReference type="PROSITE" id="PS50109">
    <property type="entry name" value="HIS_KIN"/>
    <property type="match status" value="1"/>
</dbReference>
<reference evidence="15 16" key="1">
    <citation type="submission" date="2018-11" db="EMBL/GenBank/DDBJ databases">
        <title>Mesobaculum littorinae gen. nov., sp. nov., isolated from Littorina scabra that represents a novel genus of the order Rhodobacteraceae.</title>
        <authorList>
            <person name="Li F."/>
        </authorList>
    </citation>
    <scope>NUCLEOTIDE SEQUENCE [LARGE SCALE GENOMIC DNA]</scope>
    <source>
        <strain evidence="15 16">M0103</strain>
    </source>
</reference>
<dbReference type="SUPFAM" id="SSF55874">
    <property type="entry name" value="ATPase domain of HSP90 chaperone/DNA topoisomerase II/histidine kinase"/>
    <property type="match status" value="1"/>
</dbReference>
<keyword evidence="8" id="KW-0418">Kinase</keyword>
<dbReference type="InterPro" id="IPR003661">
    <property type="entry name" value="HisK_dim/P_dom"/>
</dbReference>
<dbReference type="Gene3D" id="3.30.565.10">
    <property type="entry name" value="Histidine kinase-like ATPase, C-terminal domain"/>
    <property type="match status" value="1"/>
</dbReference>
<dbReference type="EMBL" id="RQXX01000004">
    <property type="protein sequence ID" value="RVV97556.1"/>
    <property type="molecule type" value="Genomic_DNA"/>
</dbReference>
<keyword evidence="16" id="KW-1185">Reference proteome</keyword>
<dbReference type="PROSITE" id="PS50885">
    <property type="entry name" value="HAMP"/>
    <property type="match status" value="1"/>
</dbReference>
<dbReference type="Pfam" id="PF00672">
    <property type="entry name" value="HAMP"/>
    <property type="match status" value="1"/>
</dbReference>
<dbReference type="InterPro" id="IPR003660">
    <property type="entry name" value="HAMP_dom"/>
</dbReference>
<evidence type="ECO:0000256" key="6">
    <source>
        <dbReference type="ARBA" id="ARBA00022679"/>
    </source>
</evidence>
<gene>
    <name evidence="15" type="ORF">EKE94_13540</name>
</gene>
<feature type="transmembrane region" description="Helical" evidence="12">
    <location>
        <begin position="315"/>
        <end position="340"/>
    </location>
</feature>
<keyword evidence="6" id="KW-0808">Transferase</keyword>
<dbReference type="Pfam" id="PF02518">
    <property type="entry name" value="HATPase_c"/>
    <property type="match status" value="1"/>
</dbReference>
<dbReference type="InterPro" id="IPR003594">
    <property type="entry name" value="HATPase_dom"/>
</dbReference>
<dbReference type="SUPFAM" id="SSF47384">
    <property type="entry name" value="Homodimeric domain of signal transducing histidine kinase"/>
    <property type="match status" value="1"/>
</dbReference>
<keyword evidence="10 12" id="KW-0472">Membrane</keyword>
<keyword evidence="4" id="KW-1003">Cell membrane</keyword>
<evidence type="ECO:0000256" key="1">
    <source>
        <dbReference type="ARBA" id="ARBA00000085"/>
    </source>
</evidence>
<evidence type="ECO:0000256" key="7">
    <source>
        <dbReference type="ARBA" id="ARBA00022692"/>
    </source>
</evidence>
<dbReference type="GO" id="GO:0000155">
    <property type="term" value="F:phosphorelay sensor kinase activity"/>
    <property type="evidence" value="ECO:0007669"/>
    <property type="project" value="InterPro"/>
</dbReference>
<dbReference type="InterPro" id="IPR036097">
    <property type="entry name" value="HisK_dim/P_sf"/>
</dbReference>
<keyword evidence="5" id="KW-0597">Phosphoprotein</keyword>
<dbReference type="PRINTS" id="PR00344">
    <property type="entry name" value="BCTRLSENSOR"/>
</dbReference>
<dbReference type="Pfam" id="PF17202">
    <property type="entry name" value="sCache_3_3"/>
    <property type="match status" value="1"/>
</dbReference>
<dbReference type="SMART" id="SM00387">
    <property type="entry name" value="HATPase_c"/>
    <property type="match status" value="1"/>
</dbReference>
<evidence type="ECO:0000256" key="12">
    <source>
        <dbReference type="SAM" id="Phobius"/>
    </source>
</evidence>
<feature type="domain" description="Histidine kinase" evidence="13">
    <location>
        <begin position="443"/>
        <end position="653"/>
    </location>
</feature>
<dbReference type="SUPFAM" id="SSF103190">
    <property type="entry name" value="Sensory domain-like"/>
    <property type="match status" value="1"/>
</dbReference>
<dbReference type="GO" id="GO:0005886">
    <property type="term" value="C:plasma membrane"/>
    <property type="evidence" value="ECO:0007669"/>
    <property type="project" value="UniProtKB-SubCell"/>
</dbReference>
<dbReference type="SMART" id="SM00388">
    <property type="entry name" value="HisKA"/>
    <property type="match status" value="1"/>
</dbReference>
<evidence type="ECO:0000256" key="10">
    <source>
        <dbReference type="ARBA" id="ARBA00023136"/>
    </source>
</evidence>
<feature type="domain" description="HAMP" evidence="14">
    <location>
        <begin position="341"/>
        <end position="394"/>
    </location>
</feature>
<proteinExistence type="predicted"/>